<sequence>MRLNVHHALPGRSLTAPSSARLITGMRTNITRRVAGALTTSAIGVVSAVAVASPASAAYEHKFEIGTRSSAATLAGSYESMMGIPENPPPPIAVEGTINLRNRNTCGIVQVSGDGPADELVWRTIVSTCRRGTTFNERVSLMRGGFAPSLRLCAGRAVAAAELAAERNRCIGETQLVLR</sequence>
<accession>A0ABN3NHD5</accession>
<gene>
    <name evidence="1" type="ORF">GCM10010201_20480</name>
</gene>
<dbReference type="Proteomes" id="UP001499978">
    <property type="component" value="Unassembled WGS sequence"/>
</dbReference>
<proteinExistence type="predicted"/>
<organism evidence="1 2">
    <name type="scientific">Pilimelia columellifera subsp. columellifera</name>
    <dbReference type="NCBI Taxonomy" id="706583"/>
    <lineage>
        <taxon>Bacteria</taxon>
        <taxon>Bacillati</taxon>
        <taxon>Actinomycetota</taxon>
        <taxon>Actinomycetes</taxon>
        <taxon>Micromonosporales</taxon>
        <taxon>Micromonosporaceae</taxon>
        <taxon>Pilimelia</taxon>
    </lineage>
</organism>
<evidence type="ECO:0000313" key="2">
    <source>
        <dbReference type="Proteomes" id="UP001499978"/>
    </source>
</evidence>
<name>A0ABN3NHD5_9ACTN</name>
<comment type="caution">
    <text evidence="1">The sequence shown here is derived from an EMBL/GenBank/DDBJ whole genome shotgun (WGS) entry which is preliminary data.</text>
</comment>
<reference evidence="1 2" key="1">
    <citation type="journal article" date="2019" name="Int. J. Syst. Evol. Microbiol.">
        <title>The Global Catalogue of Microorganisms (GCM) 10K type strain sequencing project: providing services to taxonomists for standard genome sequencing and annotation.</title>
        <authorList>
            <consortium name="The Broad Institute Genomics Platform"/>
            <consortium name="The Broad Institute Genome Sequencing Center for Infectious Disease"/>
            <person name="Wu L."/>
            <person name="Ma J."/>
        </authorList>
    </citation>
    <scope>NUCLEOTIDE SEQUENCE [LARGE SCALE GENOMIC DNA]</scope>
    <source>
        <strain evidence="1 2">JCM 3367</strain>
    </source>
</reference>
<dbReference type="EMBL" id="BAAARY010000007">
    <property type="protein sequence ID" value="GAA2522367.1"/>
    <property type="molecule type" value="Genomic_DNA"/>
</dbReference>
<evidence type="ECO:0000313" key="1">
    <source>
        <dbReference type="EMBL" id="GAA2522367.1"/>
    </source>
</evidence>
<protein>
    <submittedName>
        <fullName evidence="1">Uncharacterized protein</fullName>
    </submittedName>
</protein>
<keyword evidence="2" id="KW-1185">Reference proteome</keyword>